<dbReference type="AlphaFoldDB" id="A0AAW2BNF0"/>
<organism evidence="2 3">
    <name type="scientific">Lithocarpus litseifolius</name>
    <dbReference type="NCBI Taxonomy" id="425828"/>
    <lineage>
        <taxon>Eukaryota</taxon>
        <taxon>Viridiplantae</taxon>
        <taxon>Streptophyta</taxon>
        <taxon>Embryophyta</taxon>
        <taxon>Tracheophyta</taxon>
        <taxon>Spermatophyta</taxon>
        <taxon>Magnoliopsida</taxon>
        <taxon>eudicotyledons</taxon>
        <taxon>Gunneridae</taxon>
        <taxon>Pentapetalae</taxon>
        <taxon>rosids</taxon>
        <taxon>fabids</taxon>
        <taxon>Fagales</taxon>
        <taxon>Fagaceae</taxon>
        <taxon>Lithocarpus</taxon>
    </lineage>
</organism>
<sequence length="191" mass="21092">MSTNSQKQLVSFNGSRGPVAGIDESPCLFFNGALHFIGFSLHHKFILSFDLHDESFREIILPQNCSNGLFFKFERLAALKGSLALIAFEILENDYIEVGGILIEKCHIWVMGVYGDVDSWTPNIVDLKDVENFFGCTSSGELVIVKSSSPHDLILFDPKSLDKKSIGTGGLAPQIYTANLMESLVLFSEPN</sequence>
<evidence type="ECO:0000259" key="1">
    <source>
        <dbReference type="Pfam" id="PF08268"/>
    </source>
</evidence>
<feature type="domain" description="F-box associated beta-propeller type 3" evidence="1">
    <location>
        <begin position="28"/>
        <end position="172"/>
    </location>
</feature>
<dbReference type="EMBL" id="JAZDWU010000011">
    <property type="protein sequence ID" value="KAK9987173.1"/>
    <property type="molecule type" value="Genomic_DNA"/>
</dbReference>
<dbReference type="InterPro" id="IPR013187">
    <property type="entry name" value="F-box-assoc_dom_typ3"/>
</dbReference>
<dbReference type="Proteomes" id="UP001459277">
    <property type="component" value="Unassembled WGS sequence"/>
</dbReference>
<gene>
    <name evidence="2" type="ORF">SO802_032124</name>
</gene>
<dbReference type="Pfam" id="PF08268">
    <property type="entry name" value="FBA_3"/>
    <property type="match status" value="1"/>
</dbReference>
<accession>A0AAW2BNF0</accession>
<comment type="caution">
    <text evidence="2">The sequence shown here is derived from an EMBL/GenBank/DDBJ whole genome shotgun (WGS) entry which is preliminary data.</text>
</comment>
<evidence type="ECO:0000313" key="3">
    <source>
        <dbReference type="Proteomes" id="UP001459277"/>
    </source>
</evidence>
<keyword evidence="3" id="KW-1185">Reference proteome</keyword>
<reference evidence="2 3" key="1">
    <citation type="submission" date="2024-01" db="EMBL/GenBank/DDBJ databases">
        <title>A telomere-to-telomere, gap-free genome of sweet tea (Lithocarpus litseifolius).</title>
        <authorList>
            <person name="Zhou J."/>
        </authorList>
    </citation>
    <scope>NUCLEOTIDE SEQUENCE [LARGE SCALE GENOMIC DNA]</scope>
    <source>
        <strain evidence="2">Zhou-2022a</strain>
        <tissue evidence="2">Leaf</tissue>
    </source>
</reference>
<proteinExistence type="predicted"/>
<evidence type="ECO:0000313" key="2">
    <source>
        <dbReference type="EMBL" id="KAK9987173.1"/>
    </source>
</evidence>
<name>A0AAW2BNF0_9ROSI</name>
<protein>
    <recommendedName>
        <fullName evidence="1">F-box associated beta-propeller type 3 domain-containing protein</fullName>
    </recommendedName>
</protein>